<feature type="transmembrane region" description="Helical" evidence="1">
    <location>
        <begin position="5"/>
        <end position="22"/>
    </location>
</feature>
<feature type="transmembrane region" description="Helical" evidence="1">
    <location>
        <begin position="68"/>
        <end position="92"/>
    </location>
</feature>
<protein>
    <submittedName>
        <fullName evidence="2">Uncharacterized protein</fullName>
    </submittedName>
</protein>
<sequence length="93" mass="10040">MKKPYLMILIAIIGATLLGWFGESLALLTSRPTYALTFFTVCSVGLFLASWLGLVARVSKGAAGIERFTAMSIIPLGVITSLYAVFVTAMYWG</sequence>
<dbReference type="HOGENOM" id="CLU_2396152_0_0_9"/>
<dbReference type="PATRIC" id="fig|1461583.4.peg.2215"/>
<reference evidence="2" key="1">
    <citation type="submission" date="2014-07" db="EMBL/GenBank/DDBJ databases">
        <authorList>
            <person name="Urmite Genomes Urmite Genomes"/>
        </authorList>
    </citation>
    <scope>NUCLEOTIDE SEQUENCE</scope>
    <source>
        <strain evidence="2">13S34_air</strain>
    </source>
</reference>
<organism evidence="2">
    <name type="scientific">Metalysinibacillus saudimassiliensis</name>
    <dbReference type="NCBI Taxonomy" id="1461583"/>
    <lineage>
        <taxon>Bacteria</taxon>
        <taxon>Bacillati</taxon>
        <taxon>Bacillota</taxon>
        <taxon>Bacilli</taxon>
        <taxon>Bacillales</taxon>
        <taxon>Caryophanaceae</taxon>
        <taxon>Metalysinibacillus</taxon>
    </lineage>
</organism>
<keyword evidence="1" id="KW-1133">Transmembrane helix</keyword>
<feature type="transmembrane region" description="Helical" evidence="1">
    <location>
        <begin position="34"/>
        <end position="56"/>
    </location>
</feature>
<evidence type="ECO:0000313" key="2">
    <source>
        <dbReference type="EMBL" id="CEA05089.1"/>
    </source>
</evidence>
<gene>
    <name evidence="2" type="ORF">BN1050_02299</name>
</gene>
<dbReference type="EMBL" id="LN483076">
    <property type="protein sequence ID" value="CEA05089.1"/>
    <property type="molecule type" value="Genomic_DNA"/>
</dbReference>
<dbReference type="AlphaFoldDB" id="A0A078MFK7"/>
<keyword evidence="1" id="KW-0472">Membrane</keyword>
<name>A0A078MFK7_9BACL</name>
<keyword evidence="1" id="KW-0812">Transmembrane</keyword>
<proteinExistence type="predicted"/>
<evidence type="ECO:0000256" key="1">
    <source>
        <dbReference type="SAM" id="Phobius"/>
    </source>
</evidence>
<accession>A0A078MFK7</accession>